<proteinExistence type="predicted"/>
<dbReference type="Proteomes" id="UP000465302">
    <property type="component" value="Unassembled WGS sequence"/>
</dbReference>
<evidence type="ECO:0000313" key="2">
    <source>
        <dbReference type="Proteomes" id="UP000465302"/>
    </source>
</evidence>
<dbReference type="EMBL" id="BLKS01000001">
    <property type="protein sequence ID" value="GFG52986.1"/>
    <property type="molecule type" value="Genomic_DNA"/>
</dbReference>
<accession>A0A7I9W750</accession>
<evidence type="ECO:0000313" key="1">
    <source>
        <dbReference type="EMBL" id="GFG52986.1"/>
    </source>
</evidence>
<comment type="caution">
    <text evidence="1">The sequence shown here is derived from an EMBL/GenBank/DDBJ whole genome shotgun (WGS) entry which is preliminary data.</text>
</comment>
<organism evidence="1 2">
    <name type="scientific">Mycolicibacterium agri</name>
    <name type="common">Mycobacterium agri</name>
    <dbReference type="NCBI Taxonomy" id="36811"/>
    <lineage>
        <taxon>Bacteria</taxon>
        <taxon>Bacillati</taxon>
        <taxon>Actinomycetota</taxon>
        <taxon>Actinomycetes</taxon>
        <taxon>Mycobacteriales</taxon>
        <taxon>Mycobacteriaceae</taxon>
        <taxon>Mycolicibacterium</taxon>
    </lineage>
</organism>
<protein>
    <submittedName>
        <fullName evidence="1">Uncharacterized protein</fullName>
    </submittedName>
</protein>
<name>A0A7I9W750_MYCAG</name>
<gene>
    <name evidence="1" type="ORF">MAGR_44270</name>
</gene>
<sequence>MVHSLTSSTDDWDDQLESFETGWPGFIEALRVYLRHYPGRPAAAVHAVVHQPGDQADMWRTLSTALNLAGGNVGERRETSPGSPRLAGVIERVHQDGRSREVMLRLDEPTEGVAVVGTCQPGGQASGIVSLFFYGADAAQTAAGERSKWNAWLADLLRAPATP</sequence>
<reference evidence="1 2" key="1">
    <citation type="journal article" date="2019" name="Emerg. Microbes Infect.">
        <title>Comprehensive subspecies identification of 175 nontuberculous mycobacteria species based on 7547 genomic profiles.</title>
        <authorList>
            <person name="Matsumoto Y."/>
            <person name="Kinjo T."/>
            <person name="Motooka D."/>
            <person name="Nabeya D."/>
            <person name="Jung N."/>
            <person name="Uechi K."/>
            <person name="Horii T."/>
            <person name="Iida T."/>
            <person name="Fujita J."/>
            <person name="Nakamura S."/>
        </authorList>
    </citation>
    <scope>NUCLEOTIDE SEQUENCE [LARGE SCALE GENOMIC DNA]</scope>
    <source>
        <strain evidence="1 2">JCM 6377</strain>
    </source>
</reference>
<dbReference type="AlphaFoldDB" id="A0A7I9W750"/>